<evidence type="ECO:0000256" key="7">
    <source>
        <dbReference type="ARBA" id="ARBA00048798"/>
    </source>
</evidence>
<evidence type="ECO:0000313" key="9">
    <source>
        <dbReference type="EMBL" id="MEF3832159.1"/>
    </source>
</evidence>
<evidence type="ECO:0000313" key="10">
    <source>
        <dbReference type="Proteomes" id="UP001337305"/>
    </source>
</evidence>
<name>A0ABU7XN90_9FLAO</name>
<comment type="pathway">
    <text evidence="3">Amino-acid biosynthesis; L-leucine biosynthesis; L-leucine from 3-methyl-2-oxobutanoate: step 4/4.</text>
</comment>
<sequence>MTNFNGNILEENTILSIENRGYNYGDALFETIKTSFGKILFWEDHYFRLMASMRIMRMEIPMNFTMEYLEEQILSTLESNKLLKSSARVKLMVYRNEGGLYNPNSNHVSFIISVKPIQDDFYMLQDDFYEVDLFKDYYVSPSLLSTLKTNNKALNVVGSIYAKENNLHNCLVLNTNKHVIEALNGNVFVIKDNIIKTAPISDGCLKGIMRKQIIDIIKNIPDYEIVEESISPFELQKADEIFITNVIVGIQPVTKYRKKVYLNEVSKNLLQKLNVKIRLNNTN</sequence>
<keyword evidence="9" id="KW-0808">Transferase</keyword>
<dbReference type="InterPro" id="IPR001544">
    <property type="entry name" value="Aminotrans_IV"/>
</dbReference>
<evidence type="ECO:0000256" key="6">
    <source>
        <dbReference type="ARBA" id="ARBA00048212"/>
    </source>
</evidence>
<accession>A0ABU7XN90</accession>
<dbReference type="PANTHER" id="PTHR42743:SF11">
    <property type="entry name" value="AMINODEOXYCHORISMATE LYASE"/>
    <property type="match status" value="1"/>
</dbReference>
<dbReference type="Proteomes" id="UP001337305">
    <property type="component" value="Unassembled WGS sequence"/>
</dbReference>
<dbReference type="InterPro" id="IPR043131">
    <property type="entry name" value="BCAT-like_N"/>
</dbReference>
<comment type="caution">
    <text evidence="9">The sequence shown here is derived from an EMBL/GenBank/DDBJ whole genome shotgun (WGS) entry which is preliminary data.</text>
</comment>
<dbReference type="EC" id="2.6.1.42" evidence="5"/>
<gene>
    <name evidence="9" type="ORF">N1F79_03355</name>
</gene>
<dbReference type="Gene3D" id="3.20.10.10">
    <property type="entry name" value="D-amino Acid Aminotransferase, subunit A, domain 2"/>
    <property type="match status" value="1"/>
</dbReference>
<dbReference type="Gene3D" id="3.30.470.10">
    <property type="match status" value="1"/>
</dbReference>
<dbReference type="InterPro" id="IPR036038">
    <property type="entry name" value="Aminotransferase-like"/>
</dbReference>
<dbReference type="Pfam" id="PF01063">
    <property type="entry name" value="Aminotran_4"/>
    <property type="match status" value="1"/>
</dbReference>
<comment type="pathway">
    <text evidence="1">Amino-acid biosynthesis; L-isoleucine biosynthesis; L-isoleucine from 2-oxobutanoate: step 4/4.</text>
</comment>
<evidence type="ECO:0000256" key="5">
    <source>
        <dbReference type="ARBA" id="ARBA00013053"/>
    </source>
</evidence>
<dbReference type="EMBL" id="JAODOP010000001">
    <property type="protein sequence ID" value="MEF3832159.1"/>
    <property type="molecule type" value="Genomic_DNA"/>
</dbReference>
<reference evidence="9 10" key="1">
    <citation type="submission" date="2022-09" db="EMBL/GenBank/DDBJ databases">
        <title>Genome sequencing of Flavivirga sp. MEBiC05379.</title>
        <authorList>
            <person name="Oh H.-M."/>
            <person name="Kwon K.K."/>
            <person name="Park M.J."/>
            <person name="Yang S.-H."/>
        </authorList>
    </citation>
    <scope>NUCLEOTIDE SEQUENCE [LARGE SCALE GENOMIC DNA]</scope>
    <source>
        <strain evidence="9 10">MEBiC05379</strain>
    </source>
</reference>
<dbReference type="GO" id="GO:0008483">
    <property type="term" value="F:transaminase activity"/>
    <property type="evidence" value="ECO:0007669"/>
    <property type="project" value="UniProtKB-KW"/>
</dbReference>
<comment type="similarity">
    <text evidence="4">Belongs to the class-IV pyridoxal-phosphate-dependent aminotransferase family.</text>
</comment>
<evidence type="ECO:0000256" key="1">
    <source>
        <dbReference type="ARBA" id="ARBA00004824"/>
    </source>
</evidence>
<evidence type="ECO:0000256" key="4">
    <source>
        <dbReference type="ARBA" id="ARBA00009320"/>
    </source>
</evidence>
<comment type="pathway">
    <text evidence="2">Amino-acid biosynthesis; L-valine biosynthesis; L-valine from pyruvate: step 4/4.</text>
</comment>
<dbReference type="SUPFAM" id="SSF56752">
    <property type="entry name" value="D-aminoacid aminotransferase-like PLP-dependent enzymes"/>
    <property type="match status" value="1"/>
</dbReference>
<keyword evidence="9" id="KW-0032">Aminotransferase</keyword>
<dbReference type="PANTHER" id="PTHR42743">
    <property type="entry name" value="AMINO-ACID AMINOTRANSFERASE"/>
    <property type="match status" value="1"/>
</dbReference>
<organism evidence="9 10">
    <name type="scientific">Flavivirga spongiicola</name>
    <dbReference type="NCBI Taxonomy" id="421621"/>
    <lineage>
        <taxon>Bacteria</taxon>
        <taxon>Pseudomonadati</taxon>
        <taxon>Bacteroidota</taxon>
        <taxon>Flavobacteriia</taxon>
        <taxon>Flavobacteriales</taxon>
        <taxon>Flavobacteriaceae</taxon>
        <taxon>Flavivirga</taxon>
    </lineage>
</organism>
<dbReference type="InterPro" id="IPR050571">
    <property type="entry name" value="Class-IV_PLP-Dep_Aminotrnsfr"/>
</dbReference>
<proteinExistence type="inferred from homology"/>
<dbReference type="CDD" id="cd00449">
    <property type="entry name" value="PLPDE_IV"/>
    <property type="match status" value="1"/>
</dbReference>
<dbReference type="RefSeq" id="WP_303309144.1">
    <property type="nucleotide sequence ID" value="NZ_JAODOP010000001.1"/>
</dbReference>
<comment type="catalytic activity">
    <reaction evidence="8">
        <text>L-leucine + 2-oxoglutarate = 4-methyl-2-oxopentanoate + L-glutamate</text>
        <dbReference type="Rhea" id="RHEA:18321"/>
        <dbReference type="ChEBI" id="CHEBI:16810"/>
        <dbReference type="ChEBI" id="CHEBI:17865"/>
        <dbReference type="ChEBI" id="CHEBI:29985"/>
        <dbReference type="ChEBI" id="CHEBI:57427"/>
        <dbReference type="EC" id="2.6.1.42"/>
    </reaction>
</comment>
<comment type="catalytic activity">
    <reaction evidence="6">
        <text>L-valine + 2-oxoglutarate = 3-methyl-2-oxobutanoate + L-glutamate</text>
        <dbReference type="Rhea" id="RHEA:24813"/>
        <dbReference type="ChEBI" id="CHEBI:11851"/>
        <dbReference type="ChEBI" id="CHEBI:16810"/>
        <dbReference type="ChEBI" id="CHEBI:29985"/>
        <dbReference type="ChEBI" id="CHEBI:57762"/>
        <dbReference type="EC" id="2.6.1.42"/>
    </reaction>
</comment>
<comment type="catalytic activity">
    <reaction evidence="7">
        <text>L-isoleucine + 2-oxoglutarate = (S)-3-methyl-2-oxopentanoate + L-glutamate</text>
        <dbReference type="Rhea" id="RHEA:24801"/>
        <dbReference type="ChEBI" id="CHEBI:16810"/>
        <dbReference type="ChEBI" id="CHEBI:29985"/>
        <dbReference type="ChEBI" id="CHEBI:35146"/>
        <dbReference type="ChEBI" id="CHEBI:58045"/>
        <dbReference type="EC" id="2.6.1.42"/>
    </reaction>
</comment>
<evidence type="ECO:0000256" key="3">
    <source>
        <dbReference type="ARBA" id="ARBA00005072"/>
    </source>
</evidence>
<keyword evidence="10" id="KW-1185">Reference proteome</keyword>
<dbReference type="InterPro" id="IPR043132">
    <property type="entry name" value="BCAT-like_C"/>
</dbReference>
<evidence type="ECO:0000256" key="8">
    <source>
        <dbReference type="ARBA" id="ARBA00049229"/>
    </source>
</evidence>
<protein>
    <recommendedName>
        <fullName evidence="5">branched-chain-amino-acid transaminase</fullName>
        <ecNumber evidence="5">2.6.1.42</ecNumber>
    </recommendedName>
</protein>
<evidence type="ECO:0000256" key="2">
    <source>
        <dbReference type="ARBA" id="ARBA00004931"/>
    </source>
</evidence>